<keyword evidence="3" id="KW-1185">Reference proteome</keyword>
<evidence type="ECO:0000256" key="1">
    <source>
        <dbReference type="SAM" id="SignalP"/>
    </source>
</evidence>
<proteinExistence type="predicted"/>
<dbReference type="EMBL" id="CAJHNH020004434">
    <property type="protein sequence ID" value="CAG5131021.1"/>
    <property type="molecule type" value="Genomic_DNA"/>
</dbReference>
<dbReference type="Proteomes" id="UP000678393">
    <property type="component" value="Unassembled WGS sequence"/>
</dbReference>
<feature type="signal peptide" evidence="1">
    <location>
        <begin position="1"/>
        <end position="25"/>
    </location>
</feature>
<feature type="non-terminal residue" evidence="2">
    <location>
        <position position="1"/>
    </location>
</feature>
<reference evidence="2" key="1">
    <citation type="submission" date="2021-04" db="EMBL/GenBank/DDBJ databases">
        <authorList>
            <consortium name="Molecular Ecology Group"/>
        </authorList>
    </citation>
    <scope>NUCLEOTIDE SEQUENCE</scope>
</reference>
<sequence length="72" mass="8347">MRMAWRPKWKEYGLLLLAFAASTFAAPHEKESIGAGCVYNEHKYTHGDTWFPQENNDCFQCQCLDGKVQCQF</sequence>
<evidence type="ECO:0000313" key="3">
    <source>
        <dbReference type="Proteomes" id="UP000678393"/>
    </source>
</evidence>
<protein>
    <submittedName>
        <fullName evidence="2">Uncharacterized protein</fullName>
    </submittedName>
</protein>
<dbReference type="OrthoDB" id="6158741at2759"/>
<feature type="chain" id="PRO_5035751830" evidence="1">
    <location>
        <begin position="26"/>
        <end position="72"/>
    </location>
</feature>
<dbReference type="AlphaFoldDB" id="A0A8S3ZXH5"/>
<accession>A0A8S3ZXH5</accession>
<dbReference type="SUPFAM" id="SSF57603">
    <property type="entry name" value="FnI-like domain"/>
    <property type="match status" value="1"/>
</dbReference>
<keyword evidence="1" id="KW-0732">Signal</keyword>
<dbReference type="Gene3D" id="2.10.70.10">
    <property type="entry name" value="Complement Module, domain 1"/>
    <property type="match status" value="1"/>
</dbReference>
<gene>
    <name evidence="2" type="ORF">CUNI_LOCUS16579</name>
</gene>
<organism evidence="2 3">
    <name type="scientific">Candidula unifasciata</name>
    <dbReference type="NCBI Taxonomy" id="100452"/>
    <lineage>
        <taxon>Eukaryota</taxon>
        <taxon>Metazoa</taxon>
        <taxon>Spiralia</taxon>
        <taxon>Lophotrochozoa</taxon>
        <taxon>Mollusca</taxon>
        <taxon>Gastropoda</taxon>
        <taxon>Heterobranchia</taxon>
        <taxon>Euthyneura</taxon>
        <taxon>Panpulmonata</taxon>
        <taxon>Eupulmonata</taxon>
        <taxon>Stylommatophora</taxon>
        <taxon>Helicina</taxon>
        <taxon>Helicoidea</taxon>
        <taxon>Geomitridae</taxon>
        <taxon>Candidula</taxon>
    </lineage>
</organism>
<evidence type="ECO:0000313" key="2">
    <source>
        <dbReference type="EMBL" id="CAG5131021.1"/>
    </source>
</evidence>
<name>A0A8S3ZXH5_9EUPU</name>
<comment type="caution">
    <text evidence="2">The sequence shown here is derived from an EMBL/GenBank/DDBJ whole genome shotgun (WGS) entry which is preliminary data.</text>
</comment>